<feature type="binding site" evidence="7">
    <location>
        <position position="425"/>
    </location>
    <ligand>
        <name>substrate</name>
    </ligand>
</feature>
<dbReference type="RefSeq" id="WP_290598430.1">
    <property type="nucleotide sequence ID" value="NZ_JAPJOB010000002.1"/>
</dbReference>
<evidence type="ECO:0000256" key="4">
    <source>
        <dbReference type="ARBA" id="ARBA00022691"/>
    </source>
</evidence>
<keyword evidence="6 7" id="KW-0663">Pyridoxal phosphate</keyword>
<feature type="binding site" evidence="7">
    <location>
        <position position="169"/>
    </location>
    <ligand>
        <name>substrate</name>
    </ligand>
</feature>
<dbReference type="Gene3D" id="3.90.1150.10">
    <property type="entry name" value="Aspartate Aminotransferase, domain 1"/>
    <property type="match status" value="1"/>
</dbReference>
<dbReference type="InterPro" id="IPR005814">
    <property type="entry name" value="Aminotrans_3"/>
</dbReference>
<dbReference type="GO" id="GO:0005737">
    <property type="term" value="C:cytoplasm"/>
    <property type="evidence" value="ECO:0007669"/>
    <property type="project" value="UniProtKB-SubCell"/>
</dbReference>
<comment type="similarity">
    <text evidence="7">Belongs to the class-III pyridoxal-phosphate-dependent aminotransferase family. BioA subfamily.</text>
</comment>
<dbReference type="GO" id="GO:0009102">
    <property type="term" value="P:biotin biosynthetic process"/>
    <property type="evidence" value="ECO:0007669"/>
    <property type="project" value="UniProtKB-UniRule"/>
</dbReference>
<dbReference type="PANTHER" id="PTHR42684:SF17">
    <property type="entry name" value="ADENOSYLMETHIONINE-8-AMINO-7-OXONONANOATE AMINOTRANSFERASE"/>
    <property type="match status" value="1"/>
</dbReference>
<evidence type="ECO:0000313" key="8">
    <source>
        <dbReference type="EMBL" id="PZP89515.1"/>
    </source>
</evidence>
<comment type="cofactor">
    <cofactor evidence="1 7">
        <name>pyridoxal 5'-phosphate</name>
        <dbReference type="ChEBI" id="CHEBI:597326"/>
    </cofactor>
</comment>
<dbReference type="EMBL" id="QFOZ01000002">
    <property type="protein sequence ID" value="PZP89515.1"/>
    <property type="molecule type" value="Genomic_DNA"/>
</dbReference>
<keyword evidence="4 7" id="KW-0949">S-adenosyl-L-methionine</keyword>
<dbReference type="InterPro" id="IPR015422">
    <property type="entry name" value="PyrdxlP-dep_Trfase_small"/>
</dbReference>
<dbReference type="InterPro" id="IPR015421">
    <property type="entry name" value="PyrdxlP-dep_Trfase_major"/>
</dbReference>
<keyword evidence="3 7" id="KW-0808">Transferase</keyword>
<dbReference type="Gene3D" id="3.40.640.10">
    <property type="entry name" value="Type I PLP-dependent aspartate aminotransferase-like (Major domain)"/>
    <property type="match status" value="1"/>
</dbReference>
<dbReference type="GO" id="GO:0004015">
    <property type="term" value="F:adenosylmethionine-8-amino-7-oxononanoate transaminase activity"/>
    <property type="evidence" value="ECO:0007669"/>
    <property type="project" value="UniProtKB-UniRule"/>
</dbReference>
<feature type="binding site" evidence="7">
    <location>
        <begin position="133"/>
        <end position="134"/>
    </location>
    <ligand>
        <name>pyridoxal 5'-phosphate</name>
        <dbReference type="ChEBI" id="CHEBI:597326"/>
    </ligand>
</feature>
<comment type="subunit">
    <text evidence="7">Homodimer.</text>
</comment>
<dbReference type="AlphaFoldDB" id="A0A2W5IBL8"/>
<evidence type="ECO:0000256" key="2">
    <source>
        <dbReference type="ARBA" id="ARBA00022576"/>
    </source>
</evidence>
<dbReference type="Pfam" id="PF00202">
    <property type="entry name" value="Aminotran_3"/>
    <property type="match status" value="1"/>
</dbReference>
<feature type="binding site" evidence="7">
    <location>
        <position position="73"/>
    </location>
    <ligand>
        <name>substrate</name>
    </ligand>
</feature>
<dbReference type="InterPro" id="IPR005815">
    <property type="entry name" value="BioA"/>
</dbReference>
<dbReference type="HAMAP" id="MF_00834">
    <property type="entry name" value="BioA"/>
    <property type="match status" value="1"/>
</dbReference>
<evidence type="ECO:0000313" key="9">
    <source>
        <dbReference type="Proteomes" id="UP000248606"/>
    </source>
</evidence>
<feature type="binding site" evidence="7">
    <location>
        <position position="307"/>
    </location>
    <ligand>
        <name>substrate</name>
    </ligand>
</feature>
<sequence length="460" mass="49588">MPCINDILQTDRHHIWHPYSPLPGPPQHVVKAAKGPYLTLDVAANFLSEKSAANNDDSGKRVTCKVLDGMSSWWAAAYGYRHPDLDAAAHQQIDEFSHVMFGGLTHAPAALLTDTLLAMVPEGLDTVFFCDSGSVSVEVAVKMALQYWRSHTDTALHRKTKLLTWRGGYHGDTFTPMSVCDPDNGMHTLWQGIVQPQIFLPTPPPDTETSLRPAVEDTSVEEYLEHAEHVLHENADTVAACIIEPVVQGAGGMKFHKPALVRGLVELCQRYNVLVIFDEIATGFGRTGTLFAADACHCTPDIMCVGKALTGGYLTSAAVLAQPEIATVISKGTGAFMHGPTFMANPLACAIATTACQLAQHAHEQGEVLRIERKLRRGLSPAVGLPGVADVRVKGAIGVIQLTDPAMLNVDAATAAALREGVWLRPFRDLIYCMPPFICTDTQIATIGRGMVAAAQTAVR</sequence>
<evidence type="ECO:0000256" key="7">
    <source>
        <dbReference type="HAMAP-Rule" id="MF_00834"/>
    </source>
</evidence>
<dbReference type="SUPFAM" id="SSF53383">
    <property type="entry name" value="PLP-dependent transferases"/>
    <property type="match status" value="1"/>
</dbReference>
<dbReference type="InterPro" id="IPR015424">
    <property type="entry name" value="PyrdxlP-dep_Trfase"/>
</dbReference>
<dbReference type="CDD" id="cd00610">
    <property type="entry name" value="OAT_like"/>
    <property type="match status" value="1"/>
</dbReference>
<feature type="binding site" evidence="7">
    <location>
        <position position="278"/>
    </location>
    <ligand>
        <name>pyridoxal 5'-phosphate</name>
        <dbReference type="ChEBI" id="CHEBI:597326"/>
    </ligand>
</feature>
<evidence type="ECO:0000256" key="1">
    <source>
        <dbReference type="ARBA" id="ARBA00001933"/>
    </source>
</evidence>
<comment type="subcellular location">
    <subcellularLocation>
        <location evidence="7">Cytoplasm</location>
    </subcellularLocation>
</comment>
<dbReference type="PANTHER" id="PTHR42684">
    <property type="entry name" value="ADENOSYLMETHIONINE-8-AMINO-7-OXONONANOATE AMINOTRANSFERASE"/>
    <property type="match status" value="1"/>
</dbReference>
<evidence type="ECO:0000256" key="6">
    <source>
        <dbReference type="ARBA" id="ARBA00022898"/>
    </source>
</evidence>
<comment type="pathway">
    <text evidence="7">Cofactor biosynthesis; biotin biosynthesis; 7,8-diaminononanoate from 8-amino-7-oxononanoate (SAM route): step 1/1.</text>
</comment>
<name>A0A2W5IBL8_9ACTN</name>
<dbReference type="PROSITE" id="PS00600">
    <property type="entry name" value="AA_TRANSFER_CLASS_3"/>
    <property type="match status" value="1"/>
</dbReference>
<dbReference type="EC" id="2.6.1.62" evidence="7"/>
<dbReference type="NCBIfam" id="TIGR00508">
    <property type="entry name" value="bioA"/>
    <property type="match status" value="1"/>
</dbReference>
<keyword evidence="2 7" id="KW-0032">Aminotransferase</keyword>
<proteinExistence type="inferred from homology"/>
<gene>
    <name evidence="7 8" type="primary">bioA</name>
    <name evidence="8" type="ORF">DI579_03155</name>
</gene>
<comment type="catalytic activity">
    <reaction evidence="7">
        <text>(8S)-8-amino-7-oxononanoate + S-adenosyl-L-methionine = S-adenosyl-4-methylsulfanyl-2-oxobutanoate + (7R,8S)-7,8-diammoniononanoate</text>
        <dbReference type="Rhea" id="RHEA:16861"/>
        <dbReference type="ChEBI" id="CHEBI:16490"/>
        <dbReference type="ChEBI" id="CHEBI:59789"/>
        <dbReference type="ChEBI" id="CHEBI:149468"/>
        <dbReference type="ChEBI" id="CHEBI:149469"/>
        <dbReference type="EC" id="2.6.1.62"/>
    </reaction>
</comment>
<dbReference type="UniPathway" id="UPA00078">
    <property type="reaction ID" value="UER00160"/>
</dbReference>
<comment type="caution">
    <text evidence="8">The sequence shown here is derived from an EMBL/GenBank/DDBJ whole genome shotgun (WGS) entry which is preliminary data.</text>
</comment>
<comment type="function">
    <text evidence="7">Catalyzes the transfer of the alpha-amino group from S-adenosyl-L-methionine (SAM) to 7-keto-8-aminopelargonic acid (KAPA) to form 7,8-diaminopelargonic acid (DAPA). It is the only aminotransferase known to utilize SAM as an amino donor.</text>
</comment>
<evidence type="ECO:0000256" key="3">
    <source>
        <dbReference type="ARBA" id="ARBA00022679"/>
    </source>
</evidence>
<feature type="binding site" evidence="7">
    <location>
        <begin position="340"/>
        <end position="341"/>
    </location>
    <ligand>
        <name>pyridoxal 5'-phosphate</name>
        <dbReference type="ChEBI" id="CHEBI:597326"/>
    </ligand>
</feature>
<feature type="modified residue" description="N6-(pyridoxal phosphate)lysine" evidence="7">
    <location>
        <position position="307"/>
    </location>
</feature>
<keyword evidence="7" id="KW-0963">Cytoplasm</keyword>
<accession>A0A2W5IBL8</accession>
<dbReference type="InterPro" id="IPR049704">
    <property type="entry name" value="Aminotrans_3_PPA_site"/>
</dbReference>
<keyword evidence="5 7" id="KW-0093">Biotin biosynthesis</keyword>
<protein>
    <recommendedName>
        <fullName evidence="7">Adenosylmethionine-8-amino-7-oxononanoate aminotransferase</fullName>
        <ecNumber evidence="7">2.6.1.62</ecNumber>
    </recommendedName>
    <alternativeName>
        <fullName evidence="7">7,8-diamino-pelargonic acid aminotransferase</fullName>
        <shortName evidence="7">DAPA AT</shortName>
        <shortName evidence="7">DAPA aminotransferase</shortName>
    </alternativeName>
    <alternativeName>
        <fullName evidence="7">7,8-diaminononanoate synthase</fullName>
        <shortName evidence="7">DANS</shortName>
    </alternativeName>
    <alternativeName>
        <fullName evidence="7">Diaminopelargonic acid synthase</fullName>
    </alternativeName>
</protein>
<evidence type="ECO:0000256" key="5">
    <source>
        <dbReference type="ARBA" id="ARBA00022756"/>
    </source>
</evidence>
<feature type="binding site" evidence="7">
    <location>
        <position position="339"/>
    </location>
    <ligand>
        <name>substrate</name>
    </ligand>
</feature>
<feature type="site" description="Participates in the substrate recognition with KAPA and in a stacking interaction with the adenine ring of SAM" evidence="7">
    <location>
        <position position="19"/>
    </location>
</feature>
<reference evidence="8 9" key="1">
    <citation type="submission" date="2017-08" db="EMBL/GenBank/DDBJ databases">
        <title>Infants hospitalized years apart are colonized by the same room-sourced microbial strains.</title>
        <authorList>
            <person name="Brooks B."/>
            <person name="Olm M.R."/>
            <person name="Firek B.A."/>
            <person name="Baker R."/>
            <person name="Thomas B.C."/>
            <person name="Morowitz M.J."/>
            <person name="Banfield J.F."/>
        </authorList>
    </citation>
    <scope>NUCLEOTIDE SEQUENCE [LARGE SCALE GENOMIC DNA]</scope>
    <source>
        <strain evidence="8">S2_006_000_R1_57</strain>
    </source>
</reference>
<organism evidence="8 9">
    <name type="scientific">Lawsonella clevelandensis</name>
    <dbReference type="NCBI Taxonomy" id="1528099"/>
    <lineage>
        <taxon>Bacteria</taxon>
        <taxon>Bacillati</taxon>
        <taxon>Actinomycetota</taxon>
        <taxon>Actinomycetes</taxon>
        <taxon>Mycobacteriales</taxon>
        <taxon>Lawsonellaceae</taxon>
        <taxon>Lawsonella</taxon>
    </lineage>
</organism>
<dbReference type="Proteomes" id="UP000248606">
    <property type="component" value="Unassembled WGS sequence"/>
</dbReference>
<dbReference type="GO" id="GO:0030170">
    <property type="term" value="F:pyridoxal phosphate binding"/>
    <property type="evidence" value="ECO:0007669"/>
    <property type="project" value="UniProtKB-UniRule"/>
</dbReference>